<feature type="transmembrane region" description="Helical" evidence="8">
    <location>
        <begin position="68"/>
        <end position="88"/>
    </location>
</feature>
<comment type="caution">
    <text evidence="9">The sequence shown here is derived from an EMBL/GenBank/DDBJ whole genome shotgun (WGS) entry which is preliminary data.</text>
</comment>
<dbReference type="PANTHER" id="PTHR16318:SF0">
    <property type="entry name" value="GAMMA-SECRETASE SUBUNIT PEN-2"/>
    <property type="match status" value="1"/>
</dbReference>
<dbReference type="EMBL" id="JABTTQ020001742">
    <property type="protein sequence ID" value="KAK6128380.1"/>
    <property type="molecule type" value="Genomic_DNA"/>
</dbReference>
<sequence>MDDDSRNPPADSYTNPTAAAAPTSIRPTTTTTEDTSSSRRRLGRAEWPTIDGPLGLSHEDSLPYAQRFFKLGFLCLPFLWAVNCFYFWPVLRHPNSHHSHPDLRRYLFGSAIGFLLFTAILSSWALTFGIGGERLFGHVWQELVMYNVADKYGLTGWM</sequence>
<evidence type="ECO:0000256" key="7">
    <source>
        <dbReference type="SAM" id="MobiDB-lite"/>
    </source>
</evidence>
<keyword evidence="3 8" id="KW-0812">Transmembrane</keyword>
<comment type="subcellular location">
    <subcellularLocation>
        <location evidence="1">Membrane</location>
        <topology evidence="1">Multi-pass membrane protein</topology>
    </subcellularLocation>
</comment>
<evidence type="ECO:0000313" key="9">
    <source>
        <dbReference type="EMBL" id="KAK6128380.1"/>
    </source>
</evidence>
<evidence type="ECO:0000256" key="2">
    <source>
        <dbReference type="ARBA" id="ARBA00009607"/>
    </source>
</evidence>
<proteinExistence type="inferred from homology"/>
<evidence type="ECO:0000313" key="10">
    <source>
        <dbReference type="Proteomes" id="UP001318860"/>
    </source>
</evidence>
<dbReference type="PANTHER" id="PTHR16318">
    <property type="entry name" value="GAMMA-SECRETASE SUBUNIT PEN-2"/>
    <property type="match status" value="1"/>
</dbReference>
<evidence type="ECO:0000256" key="1">
    <source>
        <dbReference type="ARBA" id="ARBA00004141"/>
    </source>
</evidence>
<dbReference type="InterPro" id="IPR019379">
    <property type="entry name" value="Gamma_Secretase_Asp_P_PEN2"/>
</dbReference>
<name>A0ABR0V2U9_REHGL</name>
<feature type="region of interest" description="Disordered" evidence="7">
    <location>
        <begin position="1"/>
        <end position="42"/>
    </location>
</feature>
<reference evidence="9 10" key="1">
    <citation type="journal article" date="2021" name="Comput. Struct. Biotechnol. J.">
        <title>De novo genome assembly of the potent medicinal plant Rehmannia glutinosa using nanopore technology.</title>
        <authorList>
            <person name="Ma L."/>
            <person name="Dong C."/>
            <person name="Song C."/>
            <person name="Wang X."/>
            <person name="Zheng X."/>
            <person name="Niu Y."/>
            <person name="Chen S."/>
            <person name="Feng W."/>
        </authorList>
    </citation>
    <scope>NUCLEOTIDE SEQUENCE [LARGE SCALE GENOMIC DNA]</scope>
    <source>
        <strain evidence="9">DH-2019</strain>
    </source>
</reference>
<keyword evidence="6 8" id="KW-0472">Membrane</keyword>
<gene>
    <name evidence="9" type="ORF">DH2020_037856</name>
</gene>
<dbReference type="Pfam" id="PF10251">
    <property type="entry name" value="PEN-2"/>
    <property type="match status" value="1"/>
</dbReference>
<feature type="compositionally biased region" description="Low complexity" evidence="7">
    <location>
        <begin position="16"/>
        <end position="35"/>
    </location>
</feature>
<comment type="similarity">
    <text evidence="2">Belongs to the PEN-2 family.</text>
</comment>
<evidence type="ECO:0000256" key="3">
    <source>
        <dbReference type="ARBA" id="ARBA00022692"/>
    </source>
</evidence>
<feature type="transmembrane region" description="Helical" evidence="8">
    <location>
        <begin position="108"/>
        <end position="130"/>
    </location>
</feature>
<accession>A0ABR0V2U9</accession>
<evidence type="ECO:0000256" key="8">
    <source>
        <dbReference type="SAM" id="Phobius"/>
    </source>
</evidence>
<evidence type="ECO:0008006" key="11">
    <source>
        <dbReference type="Google" id="ProtNLM"/>
    </source>
</evidence>
<evidence type="ECO:0000256" key="6">
    <source>
        <dbReference type="ARBA" id="ARBA00023136"/>
    </source>
</evidence>
<organism evidence="9 10">
    <name type="scientific">Rehmannia glutinosa</name>
    <name type="common">Chinese foxglove</name>
    <dbReference type="NCBI Taxonomy" id="99300"/>
    <lineage>
        <taxon>Eukaryota</taxon>
        <taxon>Viridiplantae</taxon>
        <taxon>Streptophyta</taxon>
        <taxon>Embryophyta</taxon>
        <taxon>Tracheophyta</taxon>
        <taxon>Spermatophyta</taxon>
        <taxon>Magnoliopsida</taxon>
        <taxon>eudicotyledons</taxon>
        <taxon>Gunneridae</taxon>
        <taxon>Pentapetalae</taxon>
        <taxon>asterids</taxon>
        <taxon>lamiids</taxon>
        <taxon>Lamiales</taxon>
        <taxon>Orobanchaceae</taxon>
        <taxon>Rehmannieae</taxon>
        <taxon>Rehmannia</taxon>
    </lineage>
</organism>
<dbReference type="Proteomes" id="UP001318860">
    <property type="component" value="Unassembled WGS sequence"/>
</dbReference>
<evidence type="ECO:0000256" key="4">
    <source>
        <dbReference type="ARBA" id="ARBA00022976"/>
    </source>
</evidence>
<protein>
    <recommendedName>
        <fullName evidence="11">Gamma-secretase subunit PEN-2</fullName>
    </recommendedName>
</protein>
<keyword evidence="5 8" id="KW-1133">Transmembrane helix</keyword>
<keyword evidence="10" id="KW-1185">Reference proteome</keyword>
<evidence type="ECO:0000256" key="5">
    <source>
        <dbReference type="ARBA" id="ARBA00022989"/>
    </source>
</evidence>
<keyword evidence="4" id="KW-0914">Notch signaling pathway</keyword>